<reference evidence="3 4" key="1">
    <citation type="submission" date="2016-10" db="EMBL/GenBank/DDBJ databases">
        <authorList>
            <person name="de Groot N.N."/>
        </authorList>
    </citation>
    <scope>NUCLEOTIDE SEQUENCE [LARGE SCALE GENOMIC DNA]</scope>
    <source>
        <strain evidence="3 4">CGMCC 1.6762</strain>
    </source>
</reference>
<dbReference type="OrthoDB" id="10010377at2"/>
<organism evidence="3 4">
    <name type="scientific">Bhargavaea beijingensis</name>
    <dbReference type="NCBI Taxonomy" id="426756"/>
    <lineage>
        <taxon>Bacteria</taxon>
        <taxon>Bacillati</taxon>
        <taxon>Bacillota</taxon>
        <taxon>Bacilli</taxon>
        <taxon>Bacillales</taxon>
        <taxon>Caryophanaceae</taxon>
        <taxon>Bhargavaea</taxon>
    </lineage>
</organism>
<dbReference type="Proteomes" id="UP000198823">
    <property type="component" value="Unassembled WGS sequence"/>
</dbReference>
<feature type="transmembrane region" description="Helical" evidence="1">
    <location>
        <begin position="186"/>
        <end position="207"/>
    </location>
</feature>
<evidence type="ECO:0000256" key="1">
    <source>
        <dbReference type="SAM" id="Phobius"/>
    </source>
</evidence>
<feature type="transmembrane region" description="Helical" evidence="1">
    <location>
        <begin position="12"/>
        <end position="34"/>
    </location>
</feature>
<accession>A0A1G7G8J7</accession>
<dbReference type="AlphaFoldDB" id="A0A1G7G8J7"/>
<keyword evidence="1" id="KW-1133">Transmembrane helix</keyword>
<keyword evidence="1" id="KW-0472">Membrane</keyword>
<dbReference type="STRING" id="426756.SAMN04488126_12445"/>
<keyword evidence="1" id="KW-0812">Transmembrane</keyword>
<feature type="transmembrane region" description="Helical" evidence="1">
    <location>
        <begin position="100"/>
        <end position="131"/>
    </location>
</feature>
<feature type="transmembrane region" description="Helical" evidence="1">
    <location>
        <begin position="62"/>
        <end position="80"/>
    </location>
</feature>
<reference evidence="2 5" key="2">
    <citation type="submission" date="2018-12" db="EMBL/GenBank/DDBJ databases">
        <title>Comparitive functional genomics of dry heat resistant strains isolated from the viking spacecraft.</title>
        <authorList>
            <person name="Seuylemezian A."/>
            <person name="Vaishampayan P."/>
        </authorList>
    </citation>
    <scope>NUCLEOTIDE SEQUENCE [LARGE SCALE GENOMIC DNA]</scope>
    <source>
        <strain evidence="2 5">M6-11</strain>
    </source>
</reference>
<dbReference type="Proteomes" id="UP000272481">
    <property type="component" value="Unassembled WGS sequence"/>
</dbReference>
<evidence type="ECO:0000313" key="4">
    <source>
        <dbReference type="Proteomes" id="UP000198823"/>
    </source>
</evidence>
<dbReference type="RefSeq" id="WP_092098539.1">
    <property type="nucleotide sequence ID" value="NZ_FNAR01000024.1"/>
</dbReference>
<evidence type="ECO:0008006" key="6">
    <source>
        <dbReference type="Google" id="ProtNLM"/>
    </source>
</evidence>
<sequence length="265" mass="29585">MGNLLRYHYRLLICTPTLLVVPAAFLLNAVIAGISNDWKLPYSGLKSVAFLLYLPTNPSFDLVRWLLILTPYLLITGLYLHDEFTGRFVNVSIQSKRSTLWLDSFLIVMTLFITVGTILGFCINMMAGFLINDGGEAVWMEGSMFEKVNAVNLLVREFILMNGSAMIAVLTNILLTLLFRNMGVATLLTVTSIIVSFAVARLATPLIPWLPINMGLTAFNEIQPFSLFHGTTVSVAMIVILIALIRLVFRYRLESLFIEGLKQEG</sequence>
<feature type="transmembrane region" description="Helical" evidence="1">
    <location>
        <begin position="227"/>
        <end position="249"/>
    </location>
</feature>
<name>A0A1G7G8J7_9BACL</name>
<keyword evidence="5" id="KW-1185">Reference proteome</keyword>
<feature type="transmembrane region" description="Helical" evidence="1">
    <location>
        <begin position="158"/>
        <end position="179"/>
    </location>
</feature>
<gene>
    <name evidence="2" type="ORF">EJA12_10220</name>
    <name evidence="3" type="ORF">SAMN04488126_12445</name>
</gene>
<dbReference type="EMBL" id="FNAR01000024">
    <property type="protein sequence ID" value="SDE84468.1"/>
    <property type="molecule type" value="Genomic_DNA"/>
</dbReference>
<proteinExistence type="predicted"/>
<evidence type="ECO:0000313" key="5">
    <source>
        <dbReference type="Proteomes" id="UP000272481"/>
    </source>
</evidence>
<evidence type="ECO:0000313" key="3">
    <source>
        <dbReference type="EMBL" id="SDE84468.1"/>
    </source>
</evidence>
<protein>
    <recommendedName>
        <fullName evidence="6">ABC-2 family transporter protein</fullName>
    </recommendedName>
</protein>
<evidence type="ECO:0000313" key="2">
    <source>
        <dbReference type="EMBL" id="RSK30076.1"/>
    </source>
</evidence>
<dbReference type="EMBL" id="RWGW01000015">
    <property type="protein sequence ID" value="RSK30076.1"/>
    <property type="molecule type" value="Genomic_DNA"/>
</dbReference>